<gene>
    <name evidence="5" type="ORF">GPUH_LOCUS3700</name>
</gene>
<dbReference type="WBParaSite" id="GPUH_0000370701-mRNA-1">
    <property type="protein sequence ID" value="GPUH_0000370701-mRNA-1"/>
    <property type="gene ID" value="GPUH_0000370701"/>
</dbReference>
<reference evidence="7" key="1">
    <citation type="submission" date="2016-06" db="UniProtKB">
        <authorList>
            <consortium name="WormBaseParasite"/>
        </authorList>
    </citation>
    <scope>IDENTIFICATION</scope>
</reference>
<evidence type="ECO:0000256" key="1">
    <source>
        <dbReference type="ARBA" id="ARBA00006443"/>
    </source>
</evidence>
<reference evidence="5 6" key="2">
    <citation type="submission" date="2018-11" db="EMBL/GenBank/DDBJ databases">
        <authorList>
            <consortium name="Pathogen Informatics"/>
        </authorList>
    </citation>
    <scope>NUCLEOTIDE SEQUENCE [LARGE SCALE GENOMIC DNA]</scope>
</reference>
<dbReference type="GO" id="GO:0000184">
    <property type="term" value="P:nuclear-transcribed mRNA catabolic process, nonsense-mediated decay"/>
    <property type="evidence" value="ECO:0007669"/>
    <property type="project" value="UniProtKB-UniRule"/>
</dbReference>
<evidence type="ECO:0000313" key="5">
    <source>
        <dbReference type="EMBL" id="VDK40606.1"/>
    </source>
</evidence>
<evidence type="ECO:0000256" key="3">
    <source>
        <dbReference type="ARBA" id="ARBA00029509"/>
    </source>
</evidence>
<organism evidence="7">
    <name type="scientific">Gongylonema pulchrum</name>
    <dbReference type="NCBI Taxonomy" id="637853"/>
    <lineage>
        <taxon>Eukaryota</taxon>
        <taxon>Metazoa</taxon>
        <taxon>Ecdysozoa</taxon>
        <taxon>Nematoda</taxon>
        <taxon>Chromadorea</taxon>
        <taxon>Rhabditida</taxon>
        <taxon>Spirurina</taxon>
        <taxon>Spiruromorpha</taxon>
        <taxon>Spiruroidea</taxon>
        <taxon>Gongylonematidae</taxon>
        <taxon>Gongylonema</taxon>
    </lineage>
</organism>
<keyword evidence="2 4" id="KW-0866">Nonsense-mediated mRNA decay</keyword>
<evidence type="ECO:0000256" key="4">
    <source>
        <dbReference type="RuleBase" id="RU367133"/>
    </source>
</evidence>
<dbReference type="EMBL" id="UYRT01006475">
    <property type="protein sequence ID" value="VDK40606.1"/>
    <property type="molecule type" value="Genomic_DNA"/>
</dbReference>
<comment type="similarity">
    <text evidence="1 4">Belongs to the SMG8 family.</text>
</comment>
<evidence type="ECO:0000313" key="7">
    <source>
        <dbReference type="WBParaSite" id="GPUH_0000370701-mRNA-1"/>
    </source>
</evidence>
<dbReference type="PANTHER" id="PTHR13091">
    <property type="entry name" value="AMPLIFIED IN BREAST CANCER 2-RELATED"/>
    <property type="match status" value="1"/>
</dbReference>
<comment type="function">
    <text evidence="4">Involved in nonsense-mediated decay (NMD) of mRNAs containing premature stop codons.</text>
</comment>
<dbReference type="OrthoDB" id="63589at2759"/>
<sequence>MPGFKSGTNFLLPVDVYLTVDPEKWEIDMKEVMGDSYCARKRSAKDTEKVKLFVGFEYECPRGHRSMVQDVRTSLHGSTSVHSKDFGATLIRSDLPLWLKCTCRRMPHVSAQLMRLHVVTPKAPVTVSLNPRVQVHHFCEFFL</sequence>
<dbReference type="InterPro" id="IPR019354">
    <property type="entry name" value="SMG8-like"/>
</dbReference>
<name>A0A183D4Q9_9BILA</name>
<dbReference type="PANTHER" id="PTHR13091:SF0">
    <property type="entry name" value="NONSENSE-MEDIATED MRNA DECAY FACTOR SMG8"/>
    <property type="match status" value="1"/>
</dbReference>
<dbReference type="AlphaFoldDB" id="A0A183D4Q9"/>
<proteinExistence type="inferred from homology"/>
<dbReference type="Pfam" id="PF10220">
    <property type="entry name" value="Smg8_Smg9"/>
    <property type="match status" value="1"/>
</dbReference>
<evidence type="ECO:0000313" key="6">
    <source>
        <dbReference type="Proteomes" id="UP000271098"/>
    </source>
</evidence>
<keyword evidence="6" id="KW-1185">Reference proteome</keyword>
<accession>A0A183D4Q9</accession>
<evidence type="ECO:0000256" key="2">
    <source>
        <dbReference type="ARBA" id="ARBA00023161"/>
    </source>
</evidence>
<protein>
    <recommendedName>
        <fullName evidence="3 4">Nonsense-mediated mRNA decay factor SMG8</fullName>
    </recommendedName>
</protein>
<dbReference type="Proteomes" id="UP000271098">
    <property type="component" value="Unassembled WGS sequence"/>
</dbReference>